<feature type="chain" id="PRO_5035796757" description="Secreted protein" evidence="1">
    <location>
        <begin position="21"/>
        <end position="128"/>
    </location>
</feature>
<accession>A0A8T0GKZ3</accession>
<sequence length="128" mass="14186">MWSSNVGLLGFFHCARCSLAALRNRGSNASFCFSGCMDAVSRCGIVGFTECRGWGVHSVPVRLGFSKIKISRGRFSRTERVMLPFDYWIDYVRSDCLSISAASFVTMVSYGGFFEIGTFSVFQGYCSC</sequence>
<dbReference type="AlphaFoldDB" id="A0A8T0GKZ3"/>
<protein>
    <recommendedName>
        <fullName evidence="4">Secreted protein</fullName>
    </recommendedName>
</protein>
<dbReference type="EMBL" id="CM026431">
    <property type="protein sequence ID" value="KAG0558398.1"/>
    <property type="molecule type" value="Genomic_DNA"/>
</dbReference>
<evidence type="ECO:0008006" key="4">
    <source>
        <dbReference type="Google" id="ProtNLM"/>
    </source>
</evidence>
<keyword evidence="3" id="KW-1185">Reference proteome</keyword>
<reference evidence="2" key="1">
    <citation type="submission" date="2020-06" db="EMBL/GenBank/DDBJ databases">
        <title>WGS assembly of Ceratodon purpureus strain R40.</title>
        <authorList>
            <person name="Carey S.B."/>
            <person name="Jenkins J."/>
            <person name="Shu S."/>
            <person name="Lovell J.T."/>
            <person name="Sreedasyam A."/>
            <person name="Maumus F."/>
            <person name="Tiley G.P."/>
            <person name="Fernandez-Pozo N."/>
            <person name="Barry K."/>
            <person name="Chen C."/>
            <person name="Wang M."/>
            <person name="Lipzen A."/>
            <person name="Daum C."/>
            <person name="Saski C.A."/>
            <person name="Payton A.C."/>
            <person name="Mcbreen J.C."/>
            <person name="Conrad R.E."/>
            <person name="Kollar L.M."/>
            <person name="Olsson S."/>
            <person name="Huttunen S."/>
            <person name="Landis J.B."/>
            <person name="Wickett N.J."/>
            <person name="Johnson M.G."/>
            <person name="Rensing S.A."/>
            <person name="Grimwood J."/>
            <person name="Schmutz J."/>
            <person name="Mcdaniel S.F."/>
        </authorList>
    </citation>
    <scope>NUCLEOTIDE SEQUENCE</scope>
    <source>
        <strain evidence="2">R40</strain>
    </source>
</reference>
<evidence type="ECO:0000313" key="2">
    <source>
        <dbReference type="EMBL" id="KAG0558398.1"/>
    </source>
</evidence>
<dbReference type="Proteomes" id="UP000822688">
    <property type="component" value="Chromosome 10"/>
</dbReference>
<proteinExistence type="predicted"/>
<evidence type="ECO:0000256" key="1">
    <source>
        <dbReference type="SAM" id="SignalP"/>
    </source>
</evidence>
<evidence type="ECO:0000313" key="3">
    <source>
        <dbReference type="Proteomes" id="UP000822688"/>
    </source>
</evidence>
<comment type="caution">
    <text evidence="2">The sequence shown here is derived from an EMBL/GenBank/DDBJ whole genome shotgun (WGS) entry which is preliminary data.</text>
</comment>
<name>A0A8T0GKZ3_CERPU</name>
<keyword evidence="1" id="KW-0732">Signal</keyword>
<gene>
    <name evidence="2" type="ORF">KC19_10G025300</name>
</gene>
<organism evidence="2 3">
    <name type="scientific">Ceratodon purpureus</name>
    <name type="common">Fire moss</name>
    <name type="synonym">Dicranum purpureum</name>
    <dbReference type="NCBI Taxonomy" id="3225"/>
    <lineage>
        <taxon>Eukaryota</taxon>
        <taxon>Viridiplantae</taxon>
        <taxon>Streptophyta</taxon>
        <taxon>Embryophyta</taxon>
        <taxon>Bryophyta</taxon>
        <taxon>Bryophytina</taxon>
        <taxon>Bryopsida</taxon>
        <taxon>Dicranidae</taxon>
        <taxon>Pseudoditrichales</taxon>
        <taxon>Ditrichaceae</taxon>
        <taxon>Ceratodon</taxon>
    </lineage>
</organism>
<feature type="signal peptide" evidence="1">
    <location>
        <begin position="1"/>
        <end position="20"/>
    </location>
</feature>